<dbReference type="AlphaFoldDB" id="I9Q523"/>
<proteinExistence type="predicted"/>
<gene>
    <name evidence="1" type="ORF">HPNQ4200_0802</name>
</gene>
<name>I9Q523_HELPX</name>
<dbReference type="EMBL" id="AKNS01000005">
    <property type="protein sequence ID" value="EJB29666.1"/>
    <property type="molecule type" value="Genomic_DNA"/>
</dbReference>
<dbReference type="Proteomes" id="UP000003358">
    <property type="component" value="Unassembled WGS sequence"/>
</dbReference>
<accession>I9Q523</accession>
<comment type="caution">
    <text evidence="1">The sequence shown here is derived from an EMBL/GenBank/DDBJ whole genome shotgun (WGS) entry which is preliminary data.</text>
</comment>
<organism evidence="1 2">
    <name type="scientific">Helicobacter pylori NQ4200</name>
    <dbReference type="NCBI Taxonomy" id="992024"/>
    <lineage>
        <taxon>Bacteria</taxon>
        <taxon>Pseudomonadati</taxon>
        <taxon>Campylobacterota</taxon>
        <taxon>Epsilonproteobacteria</taxon>
        <taxon>Campylobacterales</taxon>
        <taxon>Helicobacteraceae</taxon>
        <taxon>Helicobacter</taxon>
    </lineage>
</organism>
<sequence>MSSSMRACISSLKSDLNRSISVNTEFVKLDIYFSLERSKLSQTSRWWFFISLMVGSICL</sequence>
<evidence type="ECO:0000313" key="1">
    <source>
        <dbReference type="EMBL" id="EJB29666.1"/>
    </source>
</evidence>
<protein>
    <submittedName>
        <fullName evidence="1">Uncharacterized protein</fullName>
    </submittedName>
</protein>
<evidence type="ECO:0000313" key="2">
    <source>
        <dbReference type="Proteomes" id="UP000003358"/>
    </source>
</evidence>
<reference evidence="1 2" key="1">
    <citation type="journal article" date="2013" name="Pathog. Dis.">
        <title>Genome sequences of 65 Helicobacter pylori strains isolated from asymptomatic individuals and patients with gastric cancer, peptic ulcer disease, or gastritis.</title>
        <authorList>
            <person name="Blanchard T.G."/>
            <person name="Czinn S.J."/>
            <person name="Correa P."/>
            <person name="Nakazawa T."/>
            <person name="Keelan M."/>
            <person name="Morningstar L."/>
            <person name="Santana-Cruz I."/>
            <person name="Maroo A."/>
            <person name="McCracken C."/>
            <person name="Shefchek K."/>
            <person name="Daugherty S."/>
            <person name="Song Y."/>
            <person name="Fraser C.M."/>
            <person name="Fricke W.F."/>
        </authorList>
    </citation>
    <scope>NUCLEOTIDE SEQUENCE [LARGE SCALE GENOMIC DNA]</scope>
    <source>
        <strain evidence="1 2">NQ4200</strain>
    </source>
</reference>